<protein>
    <recommendedName>
        <fullName evidence="3">tRNA threonylcarbamoyladenosine biosynthesis protein TsaE</fullName>
    </recommendedName>
    <alternativeName>
        <fullName evidence="10">t(6)A37 threonylcarbamoyladenosine biosynthesis protein TsaE</fullName>
    </alternativeName>
</protein>
<keyword evidence="11" id="KW-0808">Transferase</keyword>
<comment type="caution">
    <text evidence="11">The sequence shown here is derived from an EMBL/GenBank/DDBJ whole genome shotgun (WGS) entry which is preliminary data.</text>
</comment>
<comment type="subcellular location">
    <subcellularLocation>
        <location evidence="1">Cytoplasm</location>
    </subcellularLocation>
</comment>
<evidence type="ECO:0000256" key="4">
    <source>
        <dbReference type="ARBA" id="ARBA00022490"/>
    </source>
</evidence>
<evidence type="ECO:0000256" key="5">
    <source>
        <dbReference type="ARBA" id="ARBA00022694"/>
    </source>
</evidence>
<accession>A0A2H0N5S2</accession>
<evidence type="ECO:0000256" key="8">
    <source>
        <dbReference type="ARBA" id="ARBA00022840"/>
    </source>
</evidence>
<keyword evidence="7" id="KW-0547">Nucleotide-binding</keyword>
<dbReference type="GO" id="GO:0046872">
    <property type="term" value="F:metal ion binding"/>
    <property type="evidence" value="ECO:0007669"/>
    <property type="project" value="UniProtKB-KW"/>
</dbReference>
<name>A0A2H0N5S2_9BACT</name>
<dbReference type="Proteomes" id="UP000229782">
    <property type="component" value="Unassembled WGS sequence"/>
</dbReference>
<dbReference type="GO" id="GO:0016740">
    <property type="term" value="F:transferase activity"/>
    <property type="evidence" value="ECO:0007669"/>
    <property type="project" value="UniProtKB-KW"/>
</dbReference>
<evidence type="ECO:0000256" key="9">
    <source>
        <dbReference type="ARBA" id="ARBA00022842"/>
    </source>
</evidence>
<organism evidence="11 12">
    <name type="scientific">Candidatus Magasanikbacteria bacterium CG11_big_fil_rev_8_21_14_0_20_43_7</name>
    <dbReference type="NCBI Taxonomy" id="1974654"/>
    <lineage>
        <taxon>Bacteria</taxon>
        <taxon>Candidatus Magasanikiibacteriota</taxon>
    </lineage>
</organism>
<dbReference type="NCBIfam" id="TIGR00150">
    <property type="entry name" value="T6A_YjeE"/>
    <property type="match status" value="1"/>
</dbReference>
<evidence type="ECO:0000256" key="10">
    <source>
        <dbReference type="ARBA" id="ARBA00032441"/>
    </source>
</evidence>
<comment type="similarity">
    <text evidence="2">Belongs to the TsaE family.</text>
</comment>
<sequence length="144" mass="15770">MYTSTDEAQTRSIGRQLSTMIQGGSIVTLSGDLGTGKTTFAKGFAEGLGVKDTITSPTFSIMNVYDAHHHTGITTLVHIDTYRLEREEGLMAIGVEEYAGEVHTVLLIEWPEKIPSFLRAYTLISVHLSQKNNTERQIIVGGIS</sequence>
<keyword evidence="8" id="KW-0067">ATP-binding</keyword>
<dbReference type="SUPFAM" id="SSF52540">
    <property type="entry name" value="P-loop containing nucleoside triphosphate hydrolases"/>
    <property type="match status" value="1"/>
</dbReference>
<evidence type="ECO:0000256" key="2">
    <source>
        <dbReference type="ARBA" id="ARBA00007599"/>
    </source>
</evidence>
<dbReference type="GO" id="GO:0002949">
    <property type="term" value="P:tRNA threonylcarbamoyladenosine modification"/>
    <property type="evidence" value="ECO:0007669"/>
    <property type="project" value="InterPro"/>
</dbReference>
<dbReference type="Gene3D" id="3.40.50.300">
    <property type="entry name" value="P-loop containing nucleotide triphosphate hydrolases"/>
    <property type="match status" value="1"/>
</dbReference>
<dbReference type="PANTHER" id="PTHR33540">
    <property type="entry name" value="TRNA THREONYLCARBAMOYLADENOSINE BIOSYNTHESIS PROTEIN TSAE"/>
    <property type="match status" value="1"/>
</dbReference>
<evidence type="ECO:0000256" key="1">
    <source>
        <dbReference type="ARBA" id="ARBA00004496"/>
    </source>
</evidence>
<dbReference type="EMBL" id="PCWM01000003">
    <property type="protein sequence ID" value="PIR03465.1"/>
    <property type="molecule type" value="Genomic_DNA"/>
</dbReference>
<dbReference type="InterPro" id="IPR027417">
    <property type="entry name" value="P-loop_NTPase"/>
</dbReference>
<reference evidence="11 12" key="1">
    <citation type="submission" date="2017-09" db="EMBL/GenBank/DDBJ databases">
        <title>Depth-based differentiation of microbial function through sediment-hosted aquifers and enrichment of novel symbionts in the deep terrestrial subsurface.</title>
        <authorList>
            <person name="Probst A.J."/>
            <person name="Ladd B."/>
            <person name="Jarett J.K."/>
            <person name="Geller-Mcgrath D.E."/>
            <person name="Sieber C.M."/>
            <person name="Emerson J.B."/>
            <person name="Anantharaman K."/>
            <person name="Thomas B.C."/>
            <person name="Malmstrom R."/>
            <person name="Stieglmeier M."/>
            <person name="Klingl A."/>
            <person name="Woyke T."/>
            <person name="Ryan C.M."/>
            <person name="Banfield J.F."/>
        </authorList>
    </citation>
    <scope>NUCLEOTIDE SEQUENCE [LARGE SCALE GENOMIC DNA]</scope>
    <source>
        <strain evidence="11">CG11_big_fil_rev_8_21_14_0_20_43_7</strain>
    </source>
</reference>
<dbReference type="AlphaFoldDB" id="A0A2H0N5S2"/>
<keyword evidence="4" id="KW-0963">Cytoplasm</keyword>
<keyword evidence="9" id="KW-0460">Magnesium</keyword>
<evidence type="ECO:0000256" key="6">
    <source>
        <dbReference type="ARBA" id="ARBA00022723"/>
    </source>
</evidence>
<dbReference type="InterPro" id="IPR003442">
    <property type="entry name" value="T6A_TsaE"/>
</dbReference>
<dbReference type="GO" id="GO:0005737">
    <property type="term" value="C:cytoplasm"/>
    <property type="evidence" value="ECO:0007669"/>
    <property type="project" value="UniProtKB-SubCell"/>
</dbReference>
<dbReference type="GO" id="GO:0005524">
    <property type="term" value="F:ATP binding"/>
    <property type="evidence" value="ECO:0007669"/>
    <property type="project" value="UniProtKB-KW"/>
</dbReference>
<keyword evidence="5" id="KW-0819">tRNA processing</keyword>
<evidence type="ECO:0000313" key="12">
    <source>
        <dbReference type="Proteomes" id="UP000229782"/>
    </source>
</evidence>
<proteinExistence type="inferred from homology"/>
<evidence type="ECO:0000313" key="11">
    <source>
        <dbReference type="EMBL" id="PIR03465.1"/>
    </source>
</evidence>
<evidence type="ECO:0000256" key="7">
    <source>
        <dbReference type="ARBA" id="ARBA00022741"/>
    </source>
</evidence>
<dbReference type="Pfam" id="PF02367">
    <property type="entry name" value="TsaE"/>
    <property type="match status" value="1"/>
</dbReference>
<gene>
    <name evidence="11" type="ORF">COV60_00080</name>
</gene>
<dbReference type="PANTHER" id="PTHR33540:SF2">
    <property type="entry name" value="TRNA THREONYLCARBAMOYLADENOSINE BIOSYNTHESIS PROTEIN TSAE"/>
    <property type="match status" value="1"/>
</dbReference>
<evidence type="ECO:0000256" key="3">
    <source>
        <dbReference type="ARBA" id="ARBA00019010"/>
    </source>
</evidence>
<keyword evidence="6" id="KW-0479">Metal-binding</keyword>